<keyword evidence="6" id="KW-0547">Nucleotide-binding</keyword>
<dbReference type="GO" id="GO:0016787">
    <property type="term" value="F:hydrolase activity"/>
    <property type="evidence" value="ECO:0007669"/>
    <property type="project" value="InterPro"/>
</dbReference>
<dbReference type="PROSITE" id="PS51194">
    <property type="entry name" value="HELICASE_CTER"/>
    <property type="match status" value="1"/>
</dbReference>
<evidence type="ECO:0000313" key="7">
    <source>
        <dbReference type="EMBL" id="CAB5238701.1"/>
    </source>
</evidence>
<dbReference type="Pfam" id="PF21241">
    <property type="entry name" value="UvsW_N"/>
    <property type="match status" value="1"/>
</dbReference>
<dbReference type="InterPro" id="IPR027417">
    <property type="entry name" value="P-loop_NTPase"/>
</dbReference>
<dbReference type="InterPro" id="IPR049430">
    <property type="entry name" value="UvsW_N_sf"/>
</dbReference>
<feature type="domain" description="Helicase C-terminal" evidence="2">
    <location>
        <begin position="343"/>
        <end position="500"/>
    </location>
</feature>
<dbReference type="EMBL" id="LR797272">
    <property type="protein sequence ID" value="CAB4197449.1"/>
    <property type="molecule type" value="Genomic_DNA"/>
</dbReference>
<protein>
    <submittedName>
        <fullName evidence="6">SSL2 DNA or RNA helicases of superfamily II</fullName>
    </submittedName>
</protein>
<evidence type="ECO:0000313" key="5">
    <source>
        <dbReference type="EMBL" id="CAB4197449.1"/>
    </source>
</evidence>
<dbReference type="Gene3D" id="3.30.780.20">
    <property type="match status" value="1"/>
</dbReference>
<proteinExistence type="predicted"/>
<keyword evidence="6" id="KW-0067">ATP-binding</keyword>
<gene>
    <name evidence="4" type="ORF">UFOVP1066_103</name>
    <name evidence="5" type="ORF">UFOVP1315_12</name>
    <name evidence="6" type="ORF">UFOVP1421_195</name>
    <name evidence="7" type="ORF">UFOVP1525_205</name>
    <name evidence="3" type="ORF">UFOVP909_168</name>
</gene>
<keyword evidence="6" id="KW-0378">Hydrolase</keyword>
<dbReference type="GO" id="GO:0003677">
    <property type="term" value="F:DNA binding"/>
    <property type="evidence" value="ECO:0007669"/>
    <property type="project" value="InterPro"/>
</dbReference>
<dbReference type="EMBL" id="LR797375">
    <property type="protein sequence ID" value="CAB4211588.1"/>
    <property type="molecule type" value="Genomic_DNA"/>
</dbReference>
<dbReference type="SMART" id="SM00490">
    <property type="entry name" value="HELICc"/>
    <property type="match status" value="1"/>
</dbReference>
<dbReference type="InterPro" id="IPR014001">
    <property type="entry name" value="Helicase_ATP-bd"/>
</dbReference>
<dbReference type="InterPro" id="IPR049409">
    <property type="entry name" value="UvsW_N"/>
</dbReference>
<evidence type="ECO:0000313" key="6">
    <source>
        <dbReference type="EMBL" id="CAB4211588.1"/>
    </source>
</evidence>
<feature type="domain" description="Helicase ATP-binding" evidence="1">
    <location>
        <begin position="131"/>
        <end position="288"/>
    </location>
</feature>
<dbReference type="InterPro" id="IPR050742">
    <property type="entry name" value="Helicase_Restrict-Modif_Enz"/>
</dbReference>
<dbReference type="InterPro" id="IPR001650">
    <property type="entry name" value="Helicase_C-like"/>
</dbReference>
<evidence type="ECO:0000313" key="4">
    <source>
        <dbReference type="EMBL" id="CAB4181992.1"/>
    </source>
</evidence>
<dbReference type="PANTHER" id="PTHR47396">
    <property type="entry name" value="TYPE I RESTRICTION ENZYME ECOKI R PROTEIN"/>
    <property type="match status" value="1"/>
</dbReference>
<accession>A0A6J5SCK1</accession>
<evidence type="ECO:0000313" key="3">
    <source>
        <dbReference type="EMBL" id="CAB4170896.1"/>
    </source>
</evidence>
<dbReference type="PROSITE" id="PS51192">
    <property type="entry name" value="HELICASE_ATP_BIND_1"/>
    <property type="match status" value="1"/>
</dbReference>
<keyword evidence="6" id="KW-0347">Helicase</keyword>
<sequence length="502" mass="58054">MEEILSWHVMIKIEKLDEVYVRVFSDGSIEQELADFFTYEYPGARFTPQFRARLWDGKVRLYDQVRKTLYVGLVSYVEEFATRNGYGIEYVTPVFHQNNITHQIVEDYAKSLDPHGRGNPIEIRDYQIEAVKTALDKERTLLLSPTASGKSFIIYTTMRWHIAHDRKCIIIVPTTSLVEQLYTDFEDYSSANGFNVAGSCQKLYAGFSKDFSKDILITTWQSVYLQPKSWFAQFDVIFGDEAHQFKAKSLTTVMEKMDKIRYRIGTTGTLDNKKVHRLVLEGMFGPVHKVTTTKALMDSGRLTTLNIMCVMLKYNEEIRKVQKNKTYQEEMDFLVSNEKRNKFIRNLAVKSEGNTLVLFQFVEKHGKVLYELIKDKVHENRKVFFVYGGTDTTDREAIRHITEGESDAIIIASFGTFSTGINIPSLENVIFASPSKSKIRNLQSIGRGLRLKDGKTKCNLFDLADDLHWKSWKNHTLNHAAERYKIYAEEEFKVKIIEVDLC</sequence>
<reference evidence="6" key="1">
    <citation type="submission" date="2020-05" db="EMBL/GenBank/DDBJ databases">
        <authorList>
            <person name="Chiriac C."/>
            <person name="Salcher M."/>
            <person name="Ghai R."/>
            <person name="Kavagutti S V."/>
        </authorList>
    </citation>
    <scope>NUCLEOTIDE SEQUENCE</scope>
</reference>
<evidence type="ECO:0000259" key="1">
    <source>
        <dbReference type="PROSITE" id="PS51192"/>
    </source>
</evidence>
<dbReference type="EMBL" id="LR797019">
    <property type="protein sequence ID" value="CAB4181992.1"/>
    <property type="molecule type" value="Genomic_DNA"/>
</dbReference>
<dbReference type="EMBL" id="LR796861">
    <property type="protein sequence ID" value="CAB4170896.1"/>
    <property type="molecule type" value="Genomic_DNA"/>
</dbReference>
<dbReference type="EMBL" id="LR798454">
    <property type="protein sequence ID" value="CAB5238701.1"/>
    <property type="molecule type" value="Genomic_DNA"/>
</dbReference>
<dbReference type="GO" id="GO:0004386">
    <property type="term" value="F:helicase activity"/>
    <property type="evidence" value="ECO:0007669"/>
    <property type="project" value="UniProtKB-KW"/>
</dbReference>
<dbReference type="GO" id="GO:0005524">
    <property type="term" value="F:ATP binding"/>
    <property type="evidence" value="ECO:0007669"/>
    <property type="project" value="InterPro"/>
</dbReference>
<dbReference type="InterPro" id="IPR006935">
    <property type="entry name" value="Helicase/UvrB_N"/>
</dbReference>
<organism evidence="6">
    <name type="scientific">uncultured Caudovirales phage</name>
    <dbReference type="NCBI Taxonomy" id="2100421"/>
    <lineage>
        <taxon>Viruses</taxon>
        <taxon>Duplodnaviria</taxon>
        <taxon>Heunggongvirae</taxon>
        <taxon>Uroviricota</taxon>
        <taxon>Caudoviricetes</taxon>
        <taxon>Peduoviridae</taxon>
        <taxon>Maltschvirus</taxon>
        <taxon>Maltschvirus maltsch</taxon>
    </lineage>
</organism>
<dbReference type="Pfam" id="PF00271">
    <property type="entry name" value="Helicase_C"/>
    <property type="match status" value="1"/>
</dbReference>
<dbReference type="Gene3D" id="3.40.50.300">
    <property type="entry name" value="P-loop containing nucleotide triphosphate hydrolases"/>
    <property type="match status" value="2"/>
</dbReference>
<dbReference type="PANTHER" id="PTHR47396:SF1">
    <property type="entry name" value="ATP-DEPENDENT HELICASE IRC3-RELATED"/>
    <property type="match status" value="1"/>
</dbReference>
<evidence type="ECO:0000259" key="2">
    <source>
        <dbReference type="PROSITE" id="PS51194"/>
    </source>
</evidence>
<dbReference type="SUPFAM" id="SSF52540">
    <property type="entry name" value="P-loop containing nucleoside triphosphate hydrolases"/>
    <property type="match status" value="2"/>
</dbReference>
<name>A0A6J5SCK1_9CAUD</name>
<dbReference type="Pfam" id="PF04851">
    <property type="entry name" value="ResIII"/>
    <property type="match status" value="1"/>
</dbReference>
<dbReference type="SMART" id="SM00487">
    <property type="entry name" value="DEXDc"/>
    <property type="match status" value="1"/>
</dbReference>